<gene>
    <name evidence="3" type="ORF">GCM10011516_02700</name>
</gene>
<dbReference type="InterPro" id="IPR027843">
    <property type="entry name" value="DUF4440"/>
</dbReference>
<accession>A0A8H9FWS9</accession>
<feature type="chain" id="PRO_5034230712" description="DUF4440 domain-containing protein" evidence="1">
    <location>
        <begin position="31"/>
        <end position="295"/>
    </location>
</feature>
<feature type="domain" description="DUF4440" evidence="2">
    <location>
        <begin position="189"/>
        <end position="287"/>
    </location>
</feature>
<organism evidence="3 4">
    <name type="scientific">Sphingobacterium cellulitidis</name>
    <dbReference type="NCBI Taxonomy" id="1768011"/>
    <lineage>
        <taxon>Bacteria</taxon>
        <taxon>Pseudomonadati</taxon>
        <taxon>Bacteroidota</taxon>
        <taxon>Sphingobacteriia</taxon>
        <taxon>Sphingobacteriales</taxon>
        <taxon>Sphingobacteriaceae</taxon>
        <taxon>Sphingobacterium</taxon>
    </lineage>
</organism>
<reference evidence="3" key="2">
    <citation type="submission" date="2020-09" db="EMBL/GenBank/DDBJ databases">
        <authorList>
            <person name="Sun Q."/>
            <person name="Zhou Y."/>
        </authorList>
    </citation>
    <scope>NUCLEOTIDE SEQUENCE</scope>
    <source>
        <strain evidence="3">CGMCC 1.15966</strain>
    </source>
</reference>
<keyword evidence="1" id="KW-0732">Signal</keyword>
<dbReference type="Proteomes" id="UP000614460">
    <property type="component" value="Unassembled WGS sequence"/>
</dbReference>
<dbReference type="InterPro" id="IPR032710">
    <property type="entry name" value="NTF2-like_dom_sf"/>
</dbReference>
<proteinExistence type="predicted"/>
<evidence type="ECO:0000313" key="4">
    <source>
        <dbReference type="Proteomes" id="UP000614460"/>
    </source>
</evidence>
<name>A0A8H9FWS9_9SPHI</name>
<dbReference type="Gene3D" id="3.10.450.50">
    <property type="match status" value="1"/>
</dbReference>
<evidence type="ECO:0000259" key="2">
    <source>
        <dbReference type="Pfam" id="PF14534"/>
    </source>
</evidence>
<sequence length="295" mass="34116">MISKVKIKRMINKKGLTLLAATLISFSSFAQLPEKVGGLLSVDRTAANLSKNESPYAGLKYIVDKQTTFLVPSPVNAANYLDNRPNLPDRLSWNPNFALVSRSLDWGVTSGPIEFQKMGAIKRYGQYLTVWHRDRKGNWRAHLRAEVENYGKKKASSLEYYEPDDKNYLKHRSVKRLEQREEVVLQTDELFSTILKADTKTGYNEFLADDARFYFPWQNEIEGRDNVIAFLKKERIEIDTDPTEVGRAYSGEFAYTSGTATVGHKDKVVKFSYIRIWQLTDEFQWKVILEMMFER</sequence>
<comment type="caution">
    <text evidence="3">The sequence shown here is derived from an EMBL/GenBank/DDBJ whole genome shotgun (WGS) entry which is preliminary data.</text>
</comment>
<feature type="signal peptide" evidence="1">
    <location>
        <begin position="1"/>
        <end position="30"/>
    </location>
</feature>
<evidence type="ECO:0000313" key="3">
    <source>
        <dbReference type="EMBL" id="GGE08392.1"/>
    </source>
</evidence>
<dbReference type="AlphaFoldDB" id="A0A8H9FWS9"/>
<reference evidence="3" key="1">
    <citation type="journal article" date="2014" name="Int. J. Syst. Evol. Microbiol.">
        <title>Complete genome sequence of Corynebacterium casei LMG S-19264T (=DSM 44701T), isolated from a smear-ripened cheese.</title>
        <authorList>
            <consortium name="US DOE Joint Genome Institute (JGI-PGF)"/>
            <person name="Walter F."/>
            <person name="Albersmeier A."/>
            <person name="Kalinowski J."/>
            <person name="Ruckert C."/>
        </authorList>
    </citation>
    <scope>NUCLEOTIDE SEQUENCE</scope>
    <source>
        <strain evidence="3">CGMCC 1.15966</strain>
    </source>
</reference>
<dbReference type="SUPFAM" id="SSF54427">
    <property type="entry name" value="NTF2-like"/>
    <property type="match status" value="1"/>
</dbReference>
<dbReference type="EMBL" id="BMKM01000001">
    <property type="protein sequence ID" value="GGE08392.1"/>
    <property type="molecule type" value="Genomic_DNA"/>
</dbReference>
<evidence type="ECO:0000256" key="1">
    <source>
        <dbReference type="SAM" id="SignalP"/>
    </source>
</evidence>
<keyword evidence="4" id="KW-1185">Reference proteome</keyword>
<protein>
    <recommendedName>
        <fullName evidence="2">DUF4440 domain-containing protein</fullName>
    </recommendedName>
</protein>
<dbReference type="Pfam" id="PF14534">
    <property type="entry name" value="DUF4440"/>
    <property type="match status" value="1"/>
</dbReference>